<evidence type="ECO:0000256" key="3">
    <source>
        <dbReference type="ARBA" id="ARBA00015713"/>
    </source>
</evidence>
<evidence type="ECO:0000256" key="9">
    <source>
        <dbReference type="ARBA" id="ARBA00033162"/>
    </source>
</evidence>
<dbReference type="InterPro" id="IPR056177">
    <property type="entry name" value="CRF-BP_N"/>
</dbReference>
<keyword evidence="14" id="KW-1185">Reference proteome</keyword>
<keyword evidence="4" id="KW-0964">Secreted</keyword>
<comment type="caution">
    <text evidence="13">The sequence shown here is derived from an EMBL/GenBank/DDBJ whole genome shotgun (WGS) entry which is preliminary data.</text>
</comment>
<evidence type="ECO:0000256" key="6">
    <source>
        <dbReference type="ARBA" id="ARBA00023157"/>
    </source>
</evidence>
<proteinExistence type="inferred from homology"/>
<organism evidence="13 14">
    <name type="scientific">Amblyomma americanum</name>
    <name type="common">Lone star tick</name>
    <dbReference type="NCBI Taxonomy" id="6943"/>
    <lineage>
        <taxon>Eukaryota</taxon>
        <taxon>Metazoa</taxon>
        <taxon>Ecdysozoa</taxon>
        <taxon>Arthropoda</taxon>
        <taxon>Chelicerata</taxon>
        <taxon>Arachnida</taxon>
        <taxon>Acari</taxon>
        <taxon>Parasitiformes</taxon>
        <taxon>Ixodida</taxon>
        <taxon>Ixodoidea</taxon>
        <taxon>Ixodidae</taxon>
        <taxon>Amblyomminae</taxon>
        <taxon>Amblyomma</taxon>
    </lineage>
</organism>
<dbReference type="AlphaFoldDB" id="A0AAQ4EJD9"/>
<dbReference type="InterPro" id="IPR035914">
    <property type="entry name" value="Sperma_CUB_dom_sf"/>
</dbReference>
<evidence type="ECO:0000313" key="14">
    <source>
        <dbReference type="Proteomes" id="UP001321473"/>
    </source>
</evidence>
<evidence type="ECO:0000259" key="11">
    <source>
        <dbReference type="Pfam" id="PF05428"/>
    </source>
</evidence>
<dbReference type="GO" id="GO:0005615">
    <property type="term" value="C:extracellular space"/>
    <property type="evidence" value="ECO:0007669"/>
    <property type="project" value="TreeGrafter"/>
</dbReference>
<dbReference type="Pfam" id="PF23541">
    <property type="entry name" value="CRF-BP_C"/>
    <property type="match status" value="1"/>
</dbReference>
<dbReference type="SUPFAM" id="SSF49854">
    <property type="entry name" value="Spermadhesin, CUB domain"/>
    <property type="match status" value="1"/>
</dbReference>
<keyword evidence="7" id="KW-0325">Glycoprotein</keyword>
<protein>
    <recommendedName>
        <fullName evidence="3">Corticotropin-releasing factor-binding protein</fullName>
    </recommendedName>
    <alternativeName>
        <fullName evidence="9">Corticotropin-releasing hormone-binding protein</fullName>
    </alternativeName>
</protein>
<evidence type="ECO:0000256" key="8">
    <source>
        <dbReference type="ARBA" id="ARBA00024997"/>
    </source>
</evidence>
<feature type="domain" description="Corticotropin-releasing factor binding protein C-terminal" evidence="12">
    <location>
        <begin position="144"/>
        <end position="245"/>
    </location>
</feature>
<evidence type="ECO:0000256" key="2">
    <source>
        <dbReference type="ARBA" id="ARBA00008313"/>
    </source>
</evidence>
<dbReference type="Pfam" id="PF05428">
    <property type="entry name" value="CRF-BP_N"/>
    <property type="match status" value="1"/>
</dbReference>
<feature type="compositionally biased region" description="Polar residues" evidence="10">
    <location>
        <begin position="275"/>
        <end position="286"/>
    </location>
</feature>
<dbReference type="PANTHER" id="PTHR10278">
    <property type="entry name" value="CORTICOTROPIN-RELEASING FACTOR-BINDING PROTEIN"/>
    <property type="match status" value="1"/>
</dbReference>
<feature type="region of interest" description="Disordered" evidence="10">
    <location>
        <begin position="249"/>
        <end position="286"/>
    </location>
</feature>
<evidence type="ECO:0000256" key="7">
    <source>
        <dbReference type="ARBA" id="ARBA00023180"/>
    </source>
</evidence>
<dbReference type="Proteomes" id="UP001321473">
    <property type="component" value="Unassembled WGS sequence"/>
</dbReference>
<comment type="function">
    <text evidence="8">Binds CRF and inactivates it. May prevent inappropriate pituitary-adrenal stimulation in pregnancy.</text>
</comment>
<comment type="similarity">
    <text evidence="2">Belongs to the CRF-binding protein family.</text>
</comment>
<evidence type="ECO:0000256" key="10">
    <source>
        <dbReference type="SAM" id="MobiDB-lite"/>
    </source>
</evidence>
<dbReference type="EMBL" id="JARKHS020015002">
    <property type="protein sequence ID" value="KAK8774784.1"/>
    <property type="molecule type" value="Genomic_DNA"/>
</dbReference>
<comment type="subcellular location">
    <subcellularLocation>
        <location evidence="1">Secreted</location>
    </subcellularLocation>
</comment>
<evidence type="ECO:0000256" key="4">
    <source>
        <dbReference type="ARBA" id="ARBA00022525"/>
    </source>
</evidence>
<feature type="compositionally biased region" description="Basic and acidic residues" evidence="10">
    <location>
        <begin position="261"/>
        <end position="270"/>
    </location>
</feature>
<sequence>MATEHKNCIFQKSVEGEYTFISNGNDGVCALYVISEPDFVVEFEILRFDVSCTKGGLLTVFDGWENNGEYFPSQEDHPKPMDQRFAEFCGPIKPWKPFITSQNVGIVLFRVPTRGNYFSVLVSFRKNPKPCNVMLLPLSESPIYTLRNYGRRVNCSAAFIYPMNFRILATSIGSQAFSGSGNVEFETGLITKCRKRGVRDYAEFMGGTGLGMDGMMVIQDVCGLDSIPSKKAIGIPCGTTAVRLGAGSTLRQGSHDGVTQRTKDRVKTDKDEDTQSSGSDSIYNHSTTEAKKNKMIKRMWLKIK</sequence>
<reference evidence="13 14" key="1">
    <citation type="journal article" date="2023" name="Arcadia Sci">
        <title>De novo assembly of a long-read Amblyomma americanum tick genome.</title>
        <authorList>
            <person name="Chou S."/>
            <person name="Poskanzer K.E."/>
            <person name="Rollins M."/>
            <person name="Thuy-Boun P.S."/>
        </authorList>
    </citation>
    <scope>NUCLEOTIDE SEQUENCE [LARGE SCALE GENOMIC DNA]</scope>
    <source>
        <strain evidence="13">F_SG_1</strain>
        <tissue evidence="13">Salivary glands</tissue>
    </source>
</reference>
<dbReference type="InterPro" id="IPR056178">
    <property type="entry name" value="CRF-BP_C"/>
</dbReference>
<dbReference type="GO" id="GO:0051424">
    <property type="term" value="F:corticotropin-releasing hormone binding"/>
    <property type="evidence" value="ECO:0007669"/>
    <property type="project" value="InterPro"/>
</dbReference>
<feature type="domain" description="Corticotropin-releasing factor binding protein N-terminal" evidence="11">
    <location>
        <begin position="7"/>
        <end position="122"/>
    </location>
</feature>
<dbReference type="GO" id="GO:0009755">
    <property type="term" value="P:hormone-mediated signaling pathway"/>
    <property type="evidence" value="ECO:0007669"/>
    <property type="project" value="TreeGrafter"/>
</dbReference>
<dbReference type="PANTHER" id="PTHR10278:SF0">
    <property type="entry name" value="CORTICOTROPIN-RELEASING FACTOR-BINDING PROTEIN"/>
    <property type="match status" value="1"/>
</dbReference>
<dbReference type="GO" id="GO:0051460">
    <property type="term" value="P:negative regulation of corticotropin secretion"/>
    <property type="evidence" value="ECO:0007669"/>
    <property type="project" value="TreeGrafter"/>
</dbReference>
<accession>A0AAQ4EJD9</accession>
<dbReference type="InterPro" id="IPR008435">
    <property type="entry name" value="CRF-bd"/>
</dbReference>
<keyword evidence="6" id="KW-1015">Disulfide bond</keyword>
<evidence type="ECO:0000256" key="1">
    <source>
        <dbReference type="ARBA" id="ARBA00004613"/>
    </source>
</evidence>
<name>A0AAQ4EJD9_AMBAM</name>
<feature type="compositionally biased region" description="Polar residues" evidence="10">
    <location>
        <begin position="249"/>
        <end position="260"/>
    </location>
</feature>
<gene>
    <name evidence="13" type="ORF">V5799_010683</name>
</gene>
<evidence type="ECO:0000313" key="13">
    <source>
        <dbReference type="EMBL" id="KAK8774784.1"/>
    </source>
</evidence>
<keyword evidence="5" id="KW-0732">Signal</keyword>
<evidence type="ECO:0000256" key="5">
    <source>
        <dbReference type="ARBA" id="ARBA00022729"/>
    </source>
</evidence>
<evidence type="ECO:0000259" key="12">
    <source>
        <dbReference type="Pfam" id="PF23541"/>
    </source>
</evidence>